<organism evidence="2 3">
    <name type="scientific">Mugilogobius chulae</name>
    <name type="common">yellowstripe goby</name>
    <dbReference type="NCBI Taxonomy" id="88201"/>
    <lineage>
        <taxon>Eukaryota</taxon>
        <taxon>Metazoa</taxon>
        <taxon>Chordata</taxon>
        <taxon>Craniata</taxon>
        <taxon>Vertebrata</taxon>
        <taxon>Euteleostomi</taxon>
        <taxon>Actinopterygii</taxon>
        <taxon>Neopterygii</taxon>
        <taxon>Teleostei</taxon>
        <taxon>Neoteleostei</taxon>
        <taxon>Acanthomorphata</taxon>
        <taxon>Gobiaria</taxon>
        <taxon>Gobiiformes</taxon>
        <taxon>Gobioidei</taxon>
        <taxon>Gobiidae</taxon>
        <taxon>Gobionellinae</taxon>
        <taxon>Mugilogobius</taxon>
    </lineage>
</organism>
<feature type="compositionally biased region" description="Polar residues" evidence="1">
    <location>
        <begin position="128"/>
        <end position="140"/>
    </location>
</feature>
<sequence>MSSSIVLRVFRFAGEVSCCEAAQRREELPRFLPLLSGASDDTLKKLKLERDFSKYNYLRPGLRASGQWIDDAANSGLSEMPCRCGLHGGRDAVCLELVAAVLKLGNIEFKPESRCNGTDESRIKDKNGQSSSKPFNFIQY</sequence>
<comment type="caution">
    <text evidence="2">The sequence shown here is derived from an EMBL/GenBank/DDBJ whole genome shotgun (WGS) entry which is preliminary data.</text>
</comment>
<name>A0AAW0MPD1_9GOBI</name>
<proteinExistence type="predicted"/>
<dbReference type="Proteomes" id="UP001460270">
    <property type="component" value="Unassembled WGS sequence"/>
</dbReference>
<dbReference type="InterPro" id="IPR027417">
    <property type="entry name" value="P-loop_NTPase"/>
</dbReference>
<reference evidence="3" key="1">
    <citation type="submission" date="2024-04" db="EMBL/GenBank/DDBJ databases">
        <title>Salinicola lusitanus LLJ914,a marine bacterium isolated from the Okinawa Trough.</title>
        <authorList>
            <person name="Li J."/>
        </authorList>
    </citation>
    <scope>NUCLEOTIDE SEQUENCE [LARGE SCALE GENOMIC DNA]</scope>
</reference>
<protein>
    <submittedName>
        <fullName evidence="2">Uncharacterized protein</fullName>
    </submittedName>
</protein>
<feature type="region of interest" description="Disordered" evidence="1">
    <location>
        <begin position="114"/>
        <end position="140"/>
    </location>
</feature>
<evidence type="ECO:0000313" key="2">
    <source>
        <dbReference type="EMBL" id="KAK7881015.1"/>
    </source>
</evidence>
<dbReference type="Gene3D" id="1.10.10.820">
    <property type="match status" value="1"/>
</dbReference>
<gene>
    <name evidence="2" type="ORF">WMY93_030604</name>
</gene>
<feature type="compositionally biased region" description="Basic and acidic residues" evidence="1">
    <location>
        <begin position="114"/>
        <end position="127"/>
    </location>
</feature>
<dbReference type="AlphaFoldDB" id="A0AAW0MPD1"/>
<evidence type="ECO:0000313" key="3">
    <source>
        <dbReference type="Proteomes" id="UP001460270"/>
    </source>
</evidence>
<dbReference type="Gene3D" id="1.20.120.720">
    <property type="entry name" value="Myosin VI head, motor domain, U50 subdomain"/>
    <property type="match status" value="1"/>
</dbReference>
<dbReference type="EMBL" id="JBBPFD010000032">
    <property type="protein sequence ID" value="KAK7881015.1"/>
    <property type="molecule type" value="Genomic_DNA"/>
</dbReference>
<accession>A0AAW0MPD1</accession>
<evidence type="ECO:0000256" key="1">
    <source>
        <dbReference type="SAM" id="MobiDB-lite"/>
    </source>
</evidence>
<dbReference type="SUPFAM" id="SSF52540">
    <property type="entry name" value="P-loop containing nucleoside triphosphate hydrolases"/>
    <property type="match status" value="1"/>
</dbReference>
<keyword evidence="3" id="KW-1185">Reference proteome</keyword>